<feature type="region of interest" description="Disordered" evidence="1">
    <location>
        <begin position="1094"/>
        <end position="1130"/>
    </location>
</feature>
<protein>
    <submittedName>
        <fullName evidence="2">Hypothetical_protein_conserved</fullName>
    </submittedName>
</protein>
<evidence type="ECO:0000313" key="3">
    <source>
        <dbReference type="Proteomes" id="UP000601710"/>
    </source>
</evidence>
<feature type="region of interest" description="Disordered" evidence="1">
    <location>
        <begin position="922"/>
        <end position="988"/>
    </location>
</feature>
<feature type="region of interest" description="Disordered" evidence="1">
    <location>
        <begin position="626"/>
        <end position="657"/>
    </location>
</feature>
<feature type="compositionally biased region" description="Low complexity" evidence="1">
    <location>
        <begin position="956"/>
        <end position="967"/>
    </location>
</feature>
<dbReference type="Proteomes" id="UP000601710">
    <property type="component" value="Chromosome 31"/>
</dbReference>
<organism evidence="2 3">
    <name type="scientific">Leishmania donovani</name>
    <dbReference type="NCBI Taxonomy" id="5661"/>
    <lineage>
        <taxon>Eukaryota</taxon>
        <taxon>Discoba</taxon>
        <taxon>Euglenozoa</taxon>
        <taxon>Kinetoplastea</taxon>
        <taxon>Metakinetoplastina</taxon>
        <taxon>Trypanosomatida</taxon>
        <taxon>Trypanosomatidae</taxon>
        <taxon>Leishmaniinae</taxon>
        <taxon>Leishmania</taxon>
    </lineage>
</organism>
<dbReference type="VEuPathDB" id="TriTrypDB:LdCL_310009100"/>
<feature type="compositionally biased region" description="Polar residues" evidence="1">
    <location>
        <begin position="1"/>
        <end position="14"/>
    </location>
</feature>
<dbReference type="VEuPathDB" id="TriTrypDB:LdBPK_310400.1"/>
<proteinExistence type="predicted"/>
<evidence type="ECO:0000256" key="1">
    <source>
        <dbReference type="SAM" id="MobiDB-lite"/>
    </source>
</evidence>
<accession>A0A6J8FH86</accession>
<sequence length="1380" mass="149655">MPGSVSSPRGSRTSGDVPANVSRRSASLTSRSSSVHGPHLSCSGRYRNGSSESSAARRRLRRTRCSLKRSYTAHACRFSPYRPPSAAMLDPFPNASINSLCVVGLSTLLTVHRTGVRLYRQRQLPAPAPPSTLNMLASRPSSNAAVPSASPAAVPHGVCEATGVFELIETRHEFQVRESYLCAAMQPVVVNGSLFLSKWSRYFCVASGSDRIVHGVSVMSSGAHFCLNHTQHQTSKVVCMQCTQLALEPCHPLSLTPAVVSVDEVGVVVLFDIEREVASVLEQAPLWYRQTDARPREKGAAADPSHVTNSTRDSGGHAGSGLHQAPLQQQHLTPEEEDHVLNTIEKAAMSERVVYHLEHGVATRVALVGPCVELCNRCHNAFSRSMSSSRGYKLVSLYLCSRARDVPADATPPEHLGDGEGGGAAELNVVLLRVLWGPRRAFVLEEVHLLHEVAPTDVCDVGIAMNSPPYEVGMPMTLLLARPALELWKLRGCTGDLIETCRVYAANSDGPRCGSCRDASECFLQWVPLGRHRLIVEKATESEEENSWSCTVAMTNNDTVLLLGSAPMPVNRDALGKTALVAASLVGDQGISTTRKELAAEPFKDTDLEAWLDDISVPASRSSSLPAAESSLTAPAAANCTGPPAAESTATDDDGDNDGVSAACHAVTFPYTVLMELYAPQRSYSSRTRESASAVSTVLLSVMPDWTANRLLLFMEDQETLLSVPLPFLERVGTLTDAKQHEADGREGTGVAAGPSIPTSGVDDLLPSTSTAQNPHVVSQETQPGRMIQYFKSASTHLWGPSAPSHFFHLDASGGEVTRAPPVLSAPPTEAHTSPADDRSAAQFSDAAAVSSSATAAAGSREPYRFFSLTRPLMAAFFHLSGEHEEPASLAVVEAPLKDPVPSVTGDAKAPGIALSMPPIQQAGNGVIGSPPACPSPLTVSADGERSGTQHRCRRGSSSESSRAGSSRYRRTRKPQRIGNGAPASSAEAAHTVIIEEGAAARASYISAQIALLKEEPKAQRGSRTSETGVIADEDHGAQHEAATTVSQWQYALRRVAEVEEPLERNALLYAWKDGHNDLYIHFSVELDELRQREAADEEDGHAVPLSRRGETGSISPDASRHSRGTARPRLTLCRPADVEDGIHSMGFLSQYNAVVHRRAATASYGNCFDFSSYFVTLQVPQHVLDVQERDKYRLELEDLRLQQARDLASLHPYDMVTIFQNEERVSAKDAAWRLHATFPYDDAQDGHAVDLQQLNRTAVRDPAAAAASEWRWADASEARAWSKEHDLARSSTNRVRSLVKDLKDWEVGPWAYATRWPSREEELRGDDGFIWSASEAPEHTCRRRRLSRLRVSIAELKRQTELMASHQRELEELREALGL</sequence>
<reference evidence="2" key="1">
    <citation type="submission" date="2020-06" db="EMBL/GenBank/DDBJ databases">
        <authorList>
            <person name="Camacho E."/>
            <person name="Gonzalez-de la Fuente S."/>
            <person name="Rastrojo A."/>
            <person name="Peiro-Pastor R."/>
            <person name="Solana JC."/>
            <person name="Tabera L."/>
            <person name="Gamarro F."/>
            <person name="Carrasco-Ramiro F."/>
            <person name="Requena JM."/>
            <person name="Aguado B."/>
        </authorList>
    </citation>
    <scope>NUCLEOTIDE SEQUENCE</scope>
</reference>
<feature type="compositionally biased region" description="Low complexity" evidence="1">
    <location>
        <begin position="22"/>
        <end position="34"/>
    </location>
</feature>
<dbReference type="EMBL" id="LR812651">
    <property type="protein sequence ID" value="CAC5432446.1"/>
    <property type="molecule type" value="Genomic_DNA"/>
</dbReference>
<feature type="region of interest" description="Disordered" evidence="1">
    <location>
        <begin position="292"/>
        <end position="323"/>
    </location>
</feature>
<name>A0A6J8FH86_LEIDO</name>
<feature type="compositionally biased region" description="Low complexity" evidence="1">
    <location>
        <begin position="626"/>
        <end position="638"/>
    </location>
</feature>
<dbReference type="VEuPathDB" id="TriTrypDB:LDHU3_31.0480"/>
<feature type="region of interest" description="Disordered" evidence="1">
    <location>
        <begin position="818"/>
        <end position="845"/>
    </location>
</feature>
<gene>
    <name evidence="2" type="ORF">LDHU3_31.0480</name>
</gene>
<feature type="region of interest" description="Disordered" evidence="1">
    <location>
        <begin position="1"/>
        <end position="60"/>
    </location>
</feature>
<evidence type="ECO:0000313" key="2">
    <source>
        <dbReference type="EMBL" id="CAC5432446.1"/>
    </source>
</evidence>